<comment type="subcellular location">
    <subcellularLocation>
        <location evidence="1">Secreted</location>
    </subcellularLocation>
</comment>
<evidence type="ECO:0000256" key="1">
    <source>
        <dbReference type="ARBA" id="ARBA00004613"/>
    </source>
</evidence>
<dbReference type="PANTHER" id="PTHR38340:SF1">
    <property type="entry name" value="S-LAYER PROTEIN"/>
    <property type="match status" value="1"/>
</dbReference>
<dbReference type="PRINTS" id="PR00313">
    <property type="entry name" value="CABNDNGRPT"/>
</dbReference>
<name>A0ABQ4UKK0_9HYPH</name>
<evidence type="ECO:0000313" key="4">
    <source>
        <dbReference type="Proteomes" id="UP001055039"/>
    </source>
</evidence>
<dbReference type="Proteomes" id="UP001055039">
    <property type="component" value="Unassembled WGS sequence"/>
</dbReference>
<dbReference type="SUPFAM" id="SSF51120">
    <property type="entry name" value="beta-Roll"/>
    <property type="match status" value="2"/>
</dbReference>
<reference evidence="3" key="2">
    <citation type="submission" date="2021-08" db="EMBL/GenBank/DDBJ databases">
        <authorList>
            <person name="Tani A."/>
            <person name="Ola A."/>
            <person name="Ogura Y."/>
            <person name="Katsura K."/>
            <person name="Hayashi T."/>
        </authorList>
    </citation>
    <scope>NUCLEOTIDE SEQUENCE</scope>
    <source>
        <strain evidence="3">NBRC 15686</strain>
    </source>
</reference>
<gene>
    <name evidence="3" type="ORF">LNAOJCKE_4449</name>
</gene>
<keyword evidence="4" id="KW-1185">Reference proteome</keyword>
<evidence type="ECO:0008006" key="5">
    <source>
        <dbReference type="Google" id="ProtNLM"/>
    </source>
</evidence>
<accession>A0ABQ4UKK0</accession>
<reference evidence="3" key="1">
    <citation type="journal article" date="2021" name="Front. Microbiol.">
        <title>Comprehensive Comparative Genomics and Phenotyping of Methylobacterium Species.</title>
        <authorList>
            <person name="Alessa O."/>
            <person name="Ogura Y."/>
            <person name="Fujitani Y."/>
            <person name="Takami H."/>
            <person name="Hayashi T."/>
            <person name="Sahin N."/>
            <person name="Tani A."/>
        </authorList>
    </citation>
    <scope>NUCLEOTIDE SEQUENCE</scope>
    <source>
        <strain evidence="3">NBRC 15686</strain>
    </source>
</reference>
<dbReference type="InterPro" id="IPR018511">
    <property type="entry name" value="Hemolysin-typ_Ca-bd_CS"/>
</dbReference>
<sequence length="357" mass="36575">MSVKEDDKFYYIAGDDNDSTVDYTYSKKAIIVHAAGGNDVIYGSTVNDFIHGEAGNDTIFGGYGDDYLNGGDGDDLITNGGQQPLRTGADHVRGGDGNDTLYYLNSLDGVALYGDDGDDTIQGGMAADIIYGDSDVAGAKDGNDYIRGGEGADLIYGGGGADTIRGSYNDGSDKVYGGTGDDLIVYTNDLSAVTLYGDEGKDTVSGGFGNDKIFGGADNDTLTGGYGNDAIDGGTGADLLDGGFGADVLTGGEGADVFMFTTKFGNGNVDRVADFSTGDKIYIAKGQASGLNSGPLTETAFKDLSVAGVDADDRVLYNKASGELSYDADGSGSAANAVVFAVLDNKASLTFQDFLIG</sequence>
<evidence type="ECO:0000313" key="3">
    <source>
        <dbReference type="EMBL" id="GJE67221.1"/>
    </source>
</evidence>
<keyword evidence="2" id="KW-0964">Secreted</keyword>
<proteinExistence type="predicted"/>
<dbReference type="RefSeq" id="WP_238227827.1">
    <property type="nucleotide sequence ID" value="NZ_BAAADH010000063.1"/>
</dbReference>
<dbReference type="Pfam" id="PF00353">
    <property type="entry name" value="HemolysinCabind"/>
    <property type="match status" value="7"/>
</dbReference>
<comment type="caution">
    <text evidence="3">The sequence shown here is derived from an EMBL/GenBank/DDBJ whole genome shotgun (WGS) entry which is preliminary data.</text>
</comment>
<dbReference type="Gene3D" id="2.150.10.10">
    <property type="entry name" value="Serralysin-like metalloprotease, C-terminal"/>
    <property type="match status" value="3"/>
</dbReference>
<organism evidence="3 4">
    <name type="scientific">Methylorubrum aminovorans</name>
    <dbReference type="NCBI Taxonomy" id="269069"/>
    <lineage>
        <taxon>Bacteria</taxon>
        <taxon>Pseudomonadati</taxon>
        <taxon>Pseudomonadota</taxon>
        <taxon>Alphaproteobacteria</taxon>
        <taxon>Hyphomicrobiales</taxon>
        <taxon>Methylobacteriaceae</taxon>
        <taxon>Methylorubrum</taxon>
    </lineage>
</organism>
<dbReference type="InterPro" id="IPR011049">
    <property type="entry name" value="Serralysin-like_metalloprot_C"/>
</dbReference>
<dbReference type="EMBL" id="BPRC01000024">
    <property type="protein sequence ID" value="GJE67221.1"/>
    <property type="molecule type" value="Genomic_DNA"/>
</dbReference>
<dbReference type="PROSITE" id="PS00330">
    <property type="entry name" value="HEMOLYSIN_CALCIUM"/>
    <property type="match status" value="5"/>
</dbReference>
<dbReference type="InterPro" id="IPR050557">
    <property type="entry name" value="RTX_toxin/Mannuronan_C5-epim"/>
</dbReference>
<dbReference type="InterPro" id="IPR001343">
    <property type="entry name" value="Hemolysn_Ca-bd"/>
</dbReference>
<protein>
    <recommendedName>
        <fullName evidence="5">Hemolysin-type calcium-binding region</fullName>
    </recommendedName>
</protein>
<dbReference type="PANTHER" id="PTHR38340">
    <property type="entry name" value="S-LAYER PROTEIN"/>
    <property type="match status" value="1"/>
</dbReference>
<evidence type="ECO:0000256" key="2">
    <source>
        <dbReference type="ARBA" id="ARBA00022525"/>
    </source>
</evidence>